<name>A0ABY6F245_9GAMM</name>
<evidence type="ECO:0000313" key="1">
    <source>
        <dbReference type="EMBL" id="UXZ04114.1"/>
    </source>
</evidence>
<keyword evidence="2" id="KW-1185">Reference proteome</keyword>
<sequence length="118" mass="11876">MLPLCQGCLGGNAAGATGQVELDGANTKLAVTPNTDSISIIRVGENGTGSLIAKNQASITANQVALGDTATSVGTLTLDNAVALPNLITMLNSSTLACPPIIALVQPTDICHLLPRLI</sequence>
<gene>
    <name evidence="1" type="ORF">LU297_05700</name>
</gene>
<proteinExistence type="predicted"/>
<dbReference type="RefSeq" id="WP_263075596.1">
    <property type="nucleotide sequence ID" value="NZ_CP089977.1"/>
</dbReference>
<reference evidence="1" key="1">
    <citation type="submission" date="2021-12" db="EMBL/GenBank/DDBJ databases">
        <title>taxonomy of Moraxella sp. ZY201224.</title>
        <authorList>
            <person name="Li F."/>
        </authorList>
    </citation>
    <scope>NUCLEOTIDE SEQUENCE</scope>
    <source>
        <strain evidence="1">ZY201224</strain>
    </source>
</reference>
<protein>
    <submittedName>
        <fullName evidence="1">Uncharacterized protein</fullName>
    </submittedName>
</protein>
<dbReference type="Proteomes" id="UP001063782">
    <property type="component" value="Chromosome"/>
</dbReference>
<accession>A0ABY6F245</accession>
<dbReference type="EMBL" id="CP089977">
    <property type="protein sequence ID" value="UXZ04114.1"/>
    <property type="molecule type" value="Genomic_DNA"/>
</dbReference>
<evidence type="ECO:0000313" key="2">
    <source>
        <dbReference type="Proteomes" id="UP001063782"/>
    </source>
</evidence>
<organism evidence="1 2">
    <name type="scientific">Moraxella nasicaprae</name>
    <dbReference type="NCBI Taxonomy" id="2904122"/>
    <lineage>
        <taxon>Bacteria</taxon>
        <taxon>Pseudomonadati</taxon>
        <taxon>Pseudomonadota</taxon>
        <taxon>Gammaproteobacteria</taxon>
        <taxon>Moraxellales</taxon>
        <taxon>Moraxellaceae</taxon>
        <taxon>Moraxella</taxon>
    </lineage>
</organism>